<evidence type="ECO:0000256" key="1">
    <source>
        <dbReference type="SAM" id="MobiDB-lite"/>
    </source>
</evidence>
<sequence length="103" mass="11713">MLPQKAVQGCPSRRNVNPQGPEIPNSPDVPPLQGDVTNVEFKNVIQMLTQVVINQVGQQRGVCLDMADTSRIREFMRMNPLEFIRSSITEDPKNFMEELQKVF</sequence>
<dbReference type="Proteomes" id="UP001234989">
    <property type="component" value="Chromosome 9"/>
</dbReference>
<accession>A0AAF0UJY8</accession>
<dbReference type="EMBL" id="CP133620">
    <property type="protein sequence ID" value="WMV46574.1"/>
    <property type="molecule type" value="Genomic_DNA"/>
</dbReference>
<evidence type="ECO:0000313" key="2">
    <source>
        <dbReference type="EMBL" id="WMV46574.1"/>
    </source>
</evidence>
<proteinExistence type="predicted"/>
<reference evidence="2" key="1">
    <citation type="submission" date="2023-08" db="EMBL/GenBank/DDBJ databases">
        <title>A de novo genome assembly of Solanum verrucosum Schlechtendal, a Mexican diploid species geographically isolated from the other diploid A-genome species in potato relatives.</title>
        <authorList>
            <person name="Hosaka K."/>
        </authorList>
    </citation>
    <scope>NUCLEOTIDE SEQUENCE</scope>
    <source>
        <tissue evidence="2">Young leaves</tissue>
    </source>
</reference>
<evidence type="ECO:0000313" key="3">
    <source>
        <dbReference type="Proteomes" id="UP001234989"/>
    </source>
</evidence>
<dbReference type="AlphaFoldDB" id="A0AAF0UJY8"/>
<gene>
    <name evidence="2" type="ORF">MTR67_039959</name>
</gene>
<protein>
    <recommendedName>
        <fullName evidence="4">Gag-pol polyprotein</fullName>
    </recommendedName>
</protein>
<name>A0AAF0UJY8_SOLVR</name>
<evidence type="ECO:0008006" key="4">
    <source>
        <dbReference type="Google" id="ProtNLM"/>
    </source>
</evidence>
<organism evidence="2 3">
    <name type="scientific">Solanum verrucosum</name>
    <dbReference type="NCBI Taxonomy" id="315347"/>
    <lineage>
        <taxon>Eukaryota</taxon>
        <taxon>Viridiplantae</taxon>
        <taxon>Streptophyta</taxon>
        <taxon>Embryophyta</taxon>
        <taxon>Tracheophyta</taxon>
        <taxon>Spermatophyta</taxon>
        <taxon>Magnoliopsida</taxon>
        <taxon>eudicotyledons</taxon>
        <taxon>Gunneridae</taxon>
        <taxon>Pentapetalae</taxon>
        <taxon>asterids</taxon>
        <taxon>lamiids</taxon>
        <taxon>Solanales</taxon>
        <taxon>Solanaceae</taxon>
        <taxon>Solanoideae</taxon>
        <taxon>Solaneae</taxon>
        <taxon>Solanum</taxon>
    </lineage>
</organism>
<keyword evidence="3" id="KW-1185">Reference proteome</keyword>
<feature type="region of interest" description="Disordered" evidence="1">
    <location>
        <begin position="1"/>
        <end position="33"/>
    </location>
</feature>